<dbReference type="Gene3D" id="2.90.10.10">
    <property type="entry name" value="Bulb-type lectin domain"/>
    <property type="match status" value="1"/>
</dbReference>
<dbReference type="InterPro" id="IPR003609">
    <property type="entry name" value="Pan_app"/>
</dbReference>
<dbReference type="Pfam" id="PF07714">
    <property type="entry name" value="PK_Tyr_Ser-Thr"/>
    <property type="match status" value="1"/>
</dbReference>
<dbReference type="Pfam" id="PF01453">
    <property type="entry name" value="B_lectin"/>
    <property type="match status" value="1"/>
</dbReference>
<dbReference type="InterPro" id="IPR001480">
    <property type="entry name" value="Bulb-type_lectin_dom"/>
</dbReference>
<dbReference type="AlphaFoldDB" id="A0AAD8KB36"/>
<keyword evidence="1" id="KW-0732">Signal</keyword>
<evidence type="ECO:0000256" key="1">
    <source>
        <dbReference type="ARBA" id="ARBA00022729"/>
    </source>
</evidence>
<dbReference type="EMBL" id="JAUHHV010000007">
    <property type="protein sequence ID" value="KAK1419630.1"/>
    <property type="molecule type" value="Genomic_DNA"/>
</dbReference>
<dbReference type="Gene3D" id="3.50.4.10">
    <property type="entry name" value="Hepatocyte Growth Factor"/>
    <property type="match status" value="1"/>
</dbReference>
<dbReference type="GO" id="GO:0004713">
    <property type="term" value="F:protein tyrosine kinase activity"/>
    <property type="evidence" value="ECO:0007669"/>
    <property type="project" value="InterPro"/>
</dbReference>
<feature type="domain" description="Protein kinase" evidence="5">
    <location>
        <begin position="526"/>
        <end position="691"/>
    </location>
</feature>
<organism evidence="8 9">
    <name type="scientific">Tagetes erecta</name>
    <name type="common">African marigold</name>
    <dbReference type="NCBI Taxonomy" id="13708"/>
    <lineage>
        <taxon>Eukaryota</taxon>
        <taxon>Viridiplantae</taxon>
        <taxon>Streptophyta</taxon>
        <taxon>Embryophyta</taxon>
        <taxon>Tracheophyta</taxon>
        <taxon>Spermatophyta</taxon>
        <taxon>Magnoliopsida</taxon>
        <taxon>eudicotyledons</taxon>
        <taxon>Gunneridae</taxon>
        <taxon>Pentapetalae</taxon>
        <taxon>asterids</taxon>
        <taxon>campanulids</taxon>
        <taxon>Asterales</taxon>
        <taxon>Asteraceae</taxon>
        <taxon>Asteroideae</taxon>
        <taxon>Heliantheae alliance</taxon>
        <taxon>Tageteae</taxon>
        <taxon>Tagetes</taxon>
    </lineage>
</organism>
<keyword evidence="4" id="KW-0812">Transmembrane</keyword>
<dbReference type="Pfam" id="PF08276">
    <property type="entry name" value="PAN_2"/>
    <property type="match status" value="1"/>
</dbReference>
<dbReference type="PANTHER" id="PTHR32444:SF232">
    <property type="entry name" value="S-LOCUS GLYCOPROTEIN"/>
    <property type="match status" value="1"/>
</dbReference>
<protein>
    <recommendedName>
        <fullName evidence="10">Receptor-like serine/threonine-protein kinase</fullName>
    </recommendedName>
</protein>
<name>A0AAD8KB36_TARER</name>
<dbReference type="SMART" id="SM00108">
    <property type="entry name" value="B_lectin"/>
    <property type="match status" value="1"/>
</dbReference>
<dbReference type="SUPFAM" id="SSF56112">
    <property type="entry name" value="Protein kinase-like (PK-like)"/>
    <property type="match status" value="1"/>
</dbReference>
<evidence type="ECO:0000256" key="3">
    <source>
        <dbReference type="ARBA" id="ARBA00023180"/>
    </source>
</evidence>
<dbReference type="PROSITE" id="PS50927">
    <property type="entry name" value="BULB_LECTIN"/>
    <property type="match status" value="1"/>
</dbReference>
<evidence type="ECO:0000313" key="8">
    <source>
        <dbReference type="EMBL" id="KAK1419630.1"/>
    </source>
</evidence>
<evidence type="ECO:0008006" key="10">
    <source>
        <dbReference type="Google" id="ProtNLM"/>
    </source>
</evidence>
<dbReference type="Proteomes" id="UP001229421">
    <property type="component" value="Unassembled WGS sequence"/>
</dbReference>
<sequence>MIYLPSSSLSSSKPLTFMRSHKRIMLASCVLFFLGSTSATLDTIYANQTIKDGETIVSNEEMYELGFFSPGSSKNRYLGIWYKKISLGTVVWVANREIPITDKSGVLKLSKDRNLIIQNGNGTMIWSSKSNSTVSMSDNPVTVVLQLLDTGNLVVWDKNNTKQSAIWQSFDHPGDTLLPGMKFGKNLVTGRETALTSWKSPDDPSSGLYLHTVNVNGYPQIFEKQGSLLLWRFGPWNGLSFQGLPLENPNPYYSVHYVSNEEEIYFKYEPKTSVVQRILVMPDYSTMHLLWFDQLKDWVVYSTATSKDRCRYGLCGPYGSCNINRYPPCKCLVGFKPQVADEWDRANGSSGCERTQAVGCRNGDGFKKISGVIFPDTQRSWYNQSMSLEECERVCRRNCNCTAYANSNITNGGSGCLLWFDELIDITEYDEKQDLYIKLAASELLDSQPSFYEKRVFTVALSTTSAVLLLFAVAHACIKKKKKRPHMKETGSWYGLNKKGNSVKMEDLDELPFFDPRRIAKATDNFSINNKIGEGGFGPVYKGVLEDGQEVAVKRLSETSKQGLDEFMNEIRTIAKLQHRNLVKLLGYCIHGNELIAWRLYKQGRSMELMSASLRGSCNVTEVVRAIQIALLCVQLHAEDRPTMLSVVLMLVSEGVLPQPKHPAFYSEENPTELESFSSVDESMITLLYAR</sequence>
<dbReference type="GO" id="GO:0005524">
    <property type="term" value="F:ATP binding"/>
    <property type="evidence" value="ECO:0007669"/>
    <property type="project" value="InterPro"/>
</dbReference>
<keyword evidence="2" id="KW-1015">Disulfide bond</keyword>
<evidence type="ECO:0000313" key="9">
    <source>
        <dbReference type="Proteomes" id="UP001229421"/>
    </source>
</evidence>
<feature type="transmembrane region" description="Helical" evidence="4">
    <location>
        <begin position="456"/>
        <end position="478"/>
    </location>
</feature>
<dbReference type="InterPro" id="IPR000858">
    <property type="entry name" value="S_locus_glycoprot_dom"/>
</dbReference>
<reference evidence="8" key="1">
    <citation type="journal article" date="2023" name="bioRxiv">
        <title>Improved chromosome-level genome assembly for marigold (Tagetes erecta).</title>
        <authorList>
            <person name="Jiang F."/>
            <person name="Yuan L."/>
            <person name="Wang S."/>
            <person name="Wang H."/>
            <person name="Xu D."/>
            <person name="Wang A."/>
            <person name="Fan W."/>
        </authorList>
    </citation>
    <scope>NUCLEOTIDE SEQUENCE</scope>
    <source>
        <strain evidence="8">WSJ</strain>
        <tissue evidence="8">Leaf</tissue>
    </source>
</reference>
<keyword evidence="4" id="KW-1133">Transmembrane helix</keyword>
<dbReference type="InterPro" id="IPR000719">
    <property type="entry name" value="Prot_kinase_dom"/>
</dbReference>
<dbReference type="PROSITE" id="PS50948">
    <property type="entry name" value="PAN"/>
    <property type="match status" value="1"/>
</dbReference>
<dbReference type="FunFam" id="2.90.10.10:FF:000004">
    <property type="entry name" value="G-type lectin S-receptor-like serine/threonine-protein kinase"/>
    <property type="match status" value="1"/>
</dbReference>
<evidence type="ECO:0000256" key="4">
    <source>
        <dbReference type="SAM" id="Phobius"/>
    </source>
</evidence>
<dbReference type="CDD" id="cd01098">
    <property type="entry name" value="PAN_AP_plant"/>
    <property type="match status" value="1"/>
</dbReference>
<dbReference type="CDD" id="cd00028">
    <property type="entry name" value="B_lectin"/>
    <property type="match status" value="1"/>
</dbReference>
<dbReference type="SMART" id="SM00473">
    <property type="entry name" value="PAN_AP"/>
    <property type="match status" value="1"/>
</dbReference>
<dbReference type="Pfam" id="PF00954">
    <property type="entry name" value="S_locus_glycop"/>
    <property type="match status" value="1"/>
</dbReference>
<evidence type="ECO:0000259" key="5">
    <source>
        <dbReference type="PROSITE" id="PS50011"/>
    </source>
</evidence>
<dbReference type="SMART" id="SM00219">
    <property type="entry name" value="TyrKc"/>
    <property type="match status" value="1"/>
</dbReference>
<dbReference type="InterPro" id="IPR001245">
    <property type="entry name" value="Ser-Thr/Tyr_kinase_cat_dom"/>
</dbReference>
<dbReference type="PANTHER" id="PTHR32444">
    <property type="entry name" value="BULB-TYPE LECTIN DOMAIN-CONTAINING PROTEIN"/>
    <property type="match status" value="1"/>
</dbReference>
<feature type="domain" description="Apple" evidence="7">
    <location>
        <begin position="360"/>
        <end position="440"/>
    </location>
</feature>
<comment type="caution">
    <text evidence="8">The sequence shown here is derived from an EMBL/GenBank/DDBJ whole genome shotgun (WGS) entry which is preliminary data.</text>
</comment>
<dbReference type="GO" id="GO:0048544">
    <property type="term" value="P:recognition of pollen"/>
    <property type="evidence" value="ECO:0007669"/>
    <property type="project" value="InterPro"/>
</dbReference>
<keyword evidence="4" id="KW-0472">Membrane</keyword>
<dbReference type="SUPFAM" id="SSF51110">
    <property type="entry name" value="alpha-D-mannose-specific plant lectins"/>
    <property type="match status" value="1"/>
</dbReference>
<feature type="domain" description="Bulb-type lectin" evidence="6">
    <location>
        <begin position="41"/>
        <end position="168"/>
    </location>
</feature>
<evidence type="ECO:0000256" key="2">
    <source>
        <dbReference type="ARBA" id="ARBA00023157"/>
    </source>
</evidence>
<dbReference type="InterPro" id="IPR011009">
    <property type="entry name" value="Kinase-like_dom_sf"/>
</dbReference>
<dbReference type="FunFam" id="3.30.200.20:FF:001238">
    <property type="entry name" value="Os08g0179000 protein"/>
    <property type="match status" value="1"/>
</dbReference>
<evidence type="ECO:0000259" key="7">
    <source>
        <dbReference type="PROSITE" id="PS50948"/>
    </source>
</evidence>
<gene>
    <name evidence="8" type="ORF">QVD17_28856</name>
</gene>
<dbReference type="InterPro" id="IPR020635">
    <property type="entry name" value="Tyr_kinase_cat_dom"/>
</dbReference>
<proteinExistence type="predicted"/>
<dbReference type="InterPro" id="IPR036426">
    <property type="entry name" value="Bulb-type_lectin_dom_sf"/>
</dbReference>
<dbReference type="PROSITE" id="PS50011">
    <property type="entry name" value="PROTEIN_KINASE_DOM"/>
    <property type="match status" value="1"/>
</dbReference>
<keyword evidence="3" id="KW-0325">Glycoprotein</keyword>
<keyword evidence="9" id="KW-1185">Reference proteome</keyword>
<accession>A0AAD8KB36</accession>
<evidence type="ECO:0000259" key="6">
    <source>
        <dbReference type="PROSITE" id="PS50927"/>
    </source>
</evidence>
<dbReference type="Gene3D" id="3.30.200.20">
    <property type="entry name" value="Phosphorylase Kinase, domain 1"/>
    <property type="match status" value="1"/>
</dbReference>